<evidence type="ECO:0000313" key="4">
    <source>
        <dbReference type="Proteomes" id="UP000306740"/>
    </source>
</evidence>
<dbReference type="InterPro" id="IPR000182">
    <property type="entry name" value="GNAT_dom"/>
</dbReference>
<dbReference type="GO" id="GO:0016747">
    <property type="term" value="F:acyltransferase activity, transferring groups other than amino-acyl groups"/>
    <property type="evidence" value="ECO:0007669"/>
    <property type="project" value="InterPro"/>
</dbReference>
<dbReference type="EMBL" id="VDFR01000039">
    <property type="protein sequence ID" value="TNC48078.1"/>
    <property type="molecule type" value="Genomic_DNA"/>
</dbReference>
<evidence type="ECO:0000313" key="2">
    <source>
        <dbReference type="EMBL" id="TNC48078.1"/>
    </source>
</evidence>
<dbReference type="RefSeq" id="WP_139086463.1">
    <property type="nucleotide sequence ID" value="NZ_VDFR01000011.1"/>
</dbReference>
<dbReference type="Pfam" id="PF13302">
    <property type="entry name" value="Acetyltransf_3"/>
    <property type="match status" value="1"/>
</dbReference>
<comment type="caution">
    <text evidence="2">The sequence shown here is derived from an EMBL/GenBank/DDBJ whole genome shotgun (WGS) entry which is preliminary data.</text>
</comment>
<dbReference type="PANTHER" id="PTHR43792:SF1">
    <property type="entry name" value="N-ACETYLTRANSFERASE DOMAIN-CONTAINING PROTEIN"/>
    <property type="match status" value="1"/>
</dbReference>
<gene>
    <name evidence="3" type="ORF">FHE65_03055</name>
    <name evidence="2" type="ORF">FHE65_08090</name>
</gene>
<name>A0A5C4MUM5_9ACTN</name>
<dbReference type="PANTHER" id="PTHR43792">
    <property type="entry name" value="GNAT FAMILY, PUTATIVE (AFU_ORTHOLOGUE AFUA_3G00765)-RELATED-RELATED"/>
    <property type="match status" value="1"/>
</dbReference>
<dbReference type="EMBL" id="VDFR01000011">
    <property type="protein sequence ID" value="TNC50965.1"/>
    <property type="molecule type" value="Genomic_DNA"/>
</dbReference>
<dbReference type="Proteomes" id="UP000306740">
    <property type="component" value="Unassembled WGS sequence"/>
</dbReference>
<feature type="domain" description="N-acetyltransferase" evidence="1">
    <location>
        <begin position="18"/>
        <end position="192"/>
    </location>
</feature>
<keyword evidence="2" id="KW-0808">Transferase</keyword>
<sequence>MTEQQTATLPLPIETERLLLRPYGHDDAPRVLDIHGRLEVIRWLGDPPFTPMASLDEARTWIDDLGALPESDPRCVALAAEVRDTGVVAGTVMITPCPNSDPPDLQVGWHLHPDSTGHGYATEGARALLDAAYAYFDGSAPDRPLLDEVWCGMYPDNHPSAAIAGRLGLEDLGILKDPWYEGDSHLFRTTRDHWTERRRERPVR</sequence>
<dbReference type="InterPro" id="IPR016181">
    <property type="entry name" value="Acyl_CoA_acyltransferase"/>
</dbReference>
<dbReference type="AlphaFoldDB" id="A0A5C4MUM5"/>
<proteinExistence type="predicted"/>
<reference evidence="2 4" key="1">
    <citation type="submission" date="2019-05" db="EMBL/GenBank/DDBJ databases">
        <title>Mumia sp. nov., isolated from the intestinal contents of plateau pika (Ochotona curzoniae) in the Qinghai-Tibet plateau of China.</title>
        <authorList>
            <person name="Tian Z."/>
        </authorList>
    </citation>
    <scope>NUCLEOTIDE SEQUENCE [LARGE SCALE GENOMIC DNA]</scope>
    <source>
        <strain evidence="4">527</strain>
        <strain evidence="2">Z527</strain>
    </source>
</reference>
<dbReference type="OrthoDB" id="3533156at2"/>
<dbReference type="PROSITE" id="PS51186">
    <property type="entry name" value="GNAT"/>
    <property type="match status" value="1"/>
</dbReference>
<dbReference type="SUPFAM" id="SSF55729">
    <property type="entry name" value="Acyl-CoA N-acyltransferases (Nat)"/>
    <property type="match status" value="1"/>
</dbReference>
<protein>
    <submittedName>
        <fullName evidence="2">GNAT family N-acetyltransferase</fullName>
    </submittedName>
</protein>
<dbReference type="InterPro" id="IPR051531">
    <property type="entry name" value="N-acetyltransferase"/>
</dbReference>
<evidence type="ECO:0000313" key="3">
    <source>
        <dbReference type="EMBL" id="TNC50965.1"/>
    </source>
</evidence>
<dbReference type="Gene3D" id="3.40.630.30">
    <property type="match status" value="1"/>
</dbReference>
<accession>A0A5C4MUM5</accession>
<organism evidence="2 4">
    <name type="scientific">Mumia zhuanghuii</name>
    <dbReference type="NCBI Taxonomy" id="2585211"/>
    <lineage>
        <taxon>Bacteria</taxon>
        <taxon>Bacillati</taxon>
        <taxon>Actinomycetota</taxon>
        <taxon>Actinomycetes</taxon>
        <taxon>Propionibacteriales</taxon>
        <taxon>Nocardioidaceae</taxon>
        <taxon>Mumia</taxon>
    </lineage>
</organism>
<evidence type="ECO:0000259" key="1">
    <source>
        <dbReference type="PROSITE" id="PS51186"/>
    </source>
</evidence>